<dbReference type="EMBL" id="JACXRZ010000002">
    <property type="protein sequence ID" value="MBD3141720.1"/>
    <property type="molecule type" value="Genomic_DNA"/>
</dbReference>
<evidence type="ECO:0000313" key="4">
    <source>
        <dbReference type="EMBL" id="MBD3141720.1"/>
    </source>
</evidence>
<reference evidence="4 5" key="1">
    <citation type="submission" date="2020-09" db="EMBL/GenBank/DDBJ databases">
        <title>Actinomycete isolated from the Camponotus japonicus Mayr.</title>
        <authorList>
            <person name="Gong X."/>
        </authorList>
    </citation>
    <scope>NUCLEOTIDE SEQUENCE [LARGE SCALE GENOMIC DNA]</scope>
    <source>
        <strain evidence="4 5">2C-HV3</strain>
    </source>
</reference>
<accession>A0ABR8KXA1</accession>
<proteinExistence type="predicted"/>
<dbReference type="InterPro" id="IPR000644">
    <property type="entry name" value="CBS_dom"/>
</dbReference>
<evidence type="ECO:0000313" key="5">
    <source>
        <dbReference type="Proteomes" id="UP000653231"/>
    </source>
</evidence>
<name>A0ABR8KXA1_9ACTN</name>
<comment type="caution">
    <text evidence="4">The sequence shown here is derived from an EMBL/GenBank/DDBJ whole genome shotgun (WGS) entry which is preliminary data.</text>
</comment>
<dbReference type="PANTHER" id="PTHR43080:SF2">
    <property type="entry name" value="CBS DOMAIN-CONTAINING PROTEIN"/>
    <property type="match status" value="1"/>
</dbReference>
<keyword evidence="5" id="KW-1185">Reference proteome</keyword>
<dbReference type="Pfam" id="PF00571">
    <property type="entry name" value="CBS"/>
    <property type="match status" value="2"/>
</dbReference>
<dbReference type="PROSITE" id="PS51371">
    <property type="entry name" value="CBS"/>
    <property type="match status" value="2"/>
</dbReference>
<dbReference type="RefSeq" id="WP_191049607.1">
    <property type="nucleotide sequence ID" value="NZ_JACXRZ010000002.1"/>
</dbReference>
<organism evidence="4 5">
    <name type="scientific">Microbispora bryophytorum subsp. camponoti</name>
    <dbReference type="NCBI Taxonomy" id="1677852"/>
    <lineage>
        <taxon>Bacteria</taxon>
        <taxon>Bacillati</taxon>
        <taxon>Actinomycetota</taxon>
        <taxon>Actinomycetes</taxon>
        <taxon>Streptosporangiales</taxon>
        <taxon>Streptosporangiaceae</taxon>
        <taxon>Microbispora</taxon>
    </lineage>
</organism>
<keyword evidence="1 2" id="KW-0129">CBS domain</keyword>
<dbReference type="InterPro" id="IPR046342">
    <property type="entry name" value="CBS_dom_sf"/>
</dbReference>
<evidence type="ECO:0000256" key="1">
    <source>
        <dbReference type="ARBA" id="ARBA00023122"/>
    </source>
</evidence>
<evidence type="ECO:0000256" key="2">
    <source>
        <dbReference type="PROSITE-ProRule" id="PRU00703"/>
    </source>
</evidence>
<feature type="domain" description="CBS" evidence="3">
    <location>
        <begin position="12"/>
        <end position="68"/>
    </location>
</feature>
<dbReference type="SUPFAM" id="SSF54631">
    <property type="entry name" value="CBS-domain pair"/>
    <property type="match status" value="1"/>
</dbReference>
<dbReference type="SMART" id="SM00116">
    <property type="entry name" value="CBS"/>
    <property type="match status" value="2"/>
</dbReference>
<sequence length="167" mass="17447">MSVETTTAAEVMTRTLVTVEPEESPLMAWELMWRAGVHHLPVVDACCRLVGVLGREDVAAHWSGGPAEQSQAVVRTLVEGRRCPRVAPDAPLSEVAALMADADCGAVPVLGPADVLRGLVTTTDVLMALAGRRARPAGDPAGDPADDPVDVKGGLFHLEPVPSVTCP</sequence>
<dbReference type="Proteomes" id="UP000653231">
    <property type="component" value="Unassembled WGS sequence"/>
</dbReference>
<feature type="domain" description="CBS" evidence="3">
    <location>
        <begin position="77"/>
        <end position="135"/>
    </location>
</feature>
<protein>
    <submittedName>
        <fullName evidence="4">CBS domain-containing protein</fullName>
    </submittedName>
</protein>
<dbReference type="Gene3D" id="3.10.580.10">
    <property type="entry name" value="CBS-domain"/>
    <property type="match status" value="2"/>
</dbReference>
<gene>
    <name evidence="4" type="ORF">IEQ31_00705</name>
</gene>
<evidence type="ECO:0000259" key="3">
    <source>
        <dbReference type="PROSITE" id="PS51371"/>
    </source>
</evidence>
<dbReference type="PANTHER" id="PTHR43080">
    <property type="entry name" value="CBS DOMAIN-CONTAINING PROTEIN CBSX3, MITOCHONDRIAL"/>
    <property type="match status" value="1"/>
</dbReference>
<dbReference type="InterPro" id="IPR051257">
    <property type="entry name" value="Diverse_CBS-Domain"/>
</dbReference>